<dbReference type="Proteomes" id="UP000237230">
    <property type="component" value="Unassembled WGS sequence"/>
</dbReference>
<dbReference type="PANTHER" id="PTHR30413:SF10">
    <property type="entry name" value="CAPSULE POLYSACCHARIDE EXPORT INNER-MEMBRANE PROTEIN CTRC"/>
    <property type="match status" value="1"/>
</dbReference>
<keyword evidence="5 9" id="KW-0812">Transmembrane</keyword>
<dbReference type="Pfam" id="PF01061">
    <property type="entry name" value="ABC2_membrane"/>
    <property type="match status" value="1"/>
</dbReference>
<name>A0A2S3WY26_PSEPU</name>
<keyword evidence="4 9" id="KW-1003">Cell membrane</keyword>
<evidence type="ECO:0000256" key="1">
    <source>
        <dbReference type="ARBA" id="ARBA00004651"/>
    </source>
</evidence>
<feature type="transmembrane region" description="Helical" evidence="9">
    <location>
        <begin position="147"/>
        <end position="172"/>
    </location>
</feature>
<dbReference type="AlphaFoldDB" id="A0A2S3WY26"/>
<reference evidence="11 12" key="1">
    <citation type="submission" date="2016-08" db="EMBL/GenBank/DDBJ databases">
        <authorList>
            <person name="Seilhamer J.J."/>
        </authorList>
    </citation>
    <scope>NUCLEOTIDE SEQUENCE [LARGE SCALE GENOMIC DNA]</scope>
    <source>
        <strain evidence="11 12">KH-21-114</strain>
    </source>
</reference>
<organism evidence="11 12">
    <name type="scientific">Pseudomonas putida</name>
    <name type="common">Arthrobacter siderocapsulatus</name>
    <dbReference type="NCBI Taxonomy" id="303"/>
    <lineage>
        <taxon>Bacteria</taxon>
        <taxon>Pseudomonadati</taxon>
        <taxon>Pseudomonadota</taxon>
        <taxon>Gammaproteobacteria</taxon>
        <taxon>Pseudomonadales</taxon>
        <taxon>Pseudomonadaceae</taxon>
        <taxon>Pseudomonas</taxon>
    </lineage>
</organism>
<keyword evidence="7" id="KW-0762">Sugar transport</keyword>
<dbReference type="InterPro" id="IPR047817">
    <property type="entry name" value="ABC2_TM_bact-type"/>
</dbReference>
<dbReference type="EMBL" id="MINH01000021">
    <property type="protein sequence ID" value="POG06215.1"/>
    <property type="molecule type" value="Genomic_DNA"/>
</dbReference>
<dbReference type="OrthoDB" id="9786910at2"/>
<keyword evidence="6 9" id="KW-1133">Transmembrane helix</keyword>
<evidence type="ECO:0000256" key="9">
    <source>
        <dbReference type="RuleBase" id="RU361157"/>
    </source>
</evidence>
<dbReference type="GO" id="GO:0140359">
    <property type="term" value="F:ABC-type transporter activity"/>
    <property type="evidence" value="ECO:0007669"/>
    <property type="project" value="InterPro"/>
</dbReference>
<evidence type="ECO:0000256" key="3">
    <source>
        <dbReference type="ARBA" id="ARBA00022448"/>
    </source>
</evidence>
<comment type="caution">
    <text evidence="11">The sequence shown here is derived from an EMBL/GenBank/DDBJ whole genome shotgun (WGS) entry which is preliminary data.</text>
</comment>
<evidence type="ECO:0000256" key="4">
    <source>
        <dbReference type="ARBA" id="ARBA00022475"/>
    </source>
</evidence>
<keyword evidence="3 9" id="KW-0813">Transport</keyword>
<comment type="similarity">
    <text evidence="2 9">Belongs to the ABC-2 integral membrane protein family.</text>
</comment>
<accession>A0A2S3WY26</accession>
<protein>
    <recommendedName>
        <fullName evidence="9">Transport permease protein</fullName>
    </recommendedName>
</protein>
<evidence type="ECO:0000256" key="2">
    <source>
        <dbReference type="ARBA" id="ARBA00007783"/>
    </source>
</evidence>
<dbReference type="GO" id="GO:0015920">
    <property type="term" value="P:lipopolysaccharide transport"/>
    <property type="evidence" value="ECO:0007669"/>
    <property type="project" value="TreeGrafter"/>
</dbReference>
<feature type="transmembrane region" description="Helical" evidence="9">
    <location>
        <begin position="179"/>
        <end position="200"/>
    </location>
</feature>
<evidence type="ECO:0000313" key="11">
    <source>
        <dbReference type="EMBL" id="POG06215.1"/>
    </source>
</evidence>
<dbReference type="PANTHER" id="PTHR30413">
    <property type="entry name" value="INNER MEMBRANE TRANSPORT PERMEASE"/>
    <property type="match status" value="1"/>
</dbReference>
<keyword evidence="7" id="KW-0625">Polysaccharide transport</keyword>
<evidence type="ECO:0000256" key="7">
    <source>
        <dbReference type="ARBA" id="ARBA00023047"/>
    </source>
</evidence>
<evidence type="ECO:0000259" key="10">
    <source>
        <dbReference type="PROSITE" id="PS51012"/>
    </source>
</evidence>
<evidence type="ECO:0000256" key="8">
    <source>
        <dbReference type="ARBA" id="ARBA00023136"/>
    </source>
</evidence>
<feature type="transmembrane region" description="Helical" evidence="9">
    <location>
        <begin position="109"/>
        <end position="135"/>
    </location>
</feature>
<evidence type="ECO:0000313" key="12">
    <source>
        <dbReference type="Proteomes" id="UP000237230"/>
    </source>
</evidence>
<gene>
    <name evidence="11" type="ORF">BGP84_25535</name>
</gene>
<dbReference type="PROSITE" id="PS51012">
    <property type="entry name" value="ABC_TM2"/>
    <property type="match status" value="1"/>
</dbReference>
<evidence type="ECO:0000256" key="5">
    <source>
        <dbReference type="ARBA" id="ARBA00022692"/>
    </source>
</evidence>
<keyword evidence="8 9" id="KW-0472">Membrane</keyword>
<sequence>MFGMLRGIWDYRGFILTSIKNEFISRFARSKLGGLWMIIHPLSQVAIYALILSNVLGARLPGIDNKYAYALYLIAGILAWNLFAEIVGRCLTVFIEQGNLMKKMRFPRIALPVIVVGSCLLNNLLLFAAVMIIFAVLGHAPNLQMFWLLPLTLVVVAFAVGLGLVLGVMNVFLRDIGQVIPIVLQVWFWFTPIVYSVNIVPDYLKGTLDLNPMFAIVTAYHNVLVYKLAPDLAALAAPVGIALGLMVLGLFLFRRASAEMVDSL</sequence>
<feature type="transmembrane region" description="Helical" evidence="9">
    <location>
        <begin position="35"/>
        <end position="57"/>
    </location>
</feature>
<proteinExistence type="inferred from homology"/>
<evidence type="ECO:0000256" key="6">
    <source>
        <dbReference type="ARBA" id="ARBA00022989"/>
    </source>
</evidence>
<dbReference type="RefSeq" id="WP_103449602.1">
    <property type="nucleotide sequence ID" value="NZ_MINH01000021.1"/>
</dbReference>
<feature type="transmembrane region" description="Helical" evidence="9">
    <location>
        <begin position="232"/>
        <end position="253"/>
    </location>
</feature>
<feature type="domain" description="ABC transmembrane type-2" evidence="10">
    <location>
        <begin position="32"/>
        <end position="256"/>
    </location>
</feature>
<reference evidence="11 12" key="2">
    <citation type="submission" date="2018-03" db="EMBL/GenBank/DDBJ databases">
        <title>Draft genome of Pseudomonas putida strain KH-21-114.</title>
        <authorList>
            <person name="Yoshizawa S."/>
            <person name="Khan N.H."/>
            <person name="Nishimura M."/>
            <person name="Chiura H.X."/>
            <person name="Ogura Y."/>
            <person name="Hayashi T."/>
            <person name="Kogure K."/>
        </authorList>
    </citation>
    <scope>NUCLEOTIDE SEQUENCE [LARGE SCALE GENOMIC DNA]</scope>
    <source>
        <strain evidence="11 12">KH-21-114</strain>
    </source>
</reference>
<dbReference type="GO" id="GO:0005886">
    <property type="term" value="C:plasma membrane"/>
    <property type="evidence" value="ECO:0007669"/>
    <property type="project" value="UniProtKB-SubCell"/>
</dbReference>
<dbReference type="GO" id="GO:0015774">
    <property type="term" value="P:polysaccharide transport"/>
    <property type="evidence" value="ECO:0007669"/>
    <property type="project" value="UniProtKB-KW"/>
</dbReference>
<feature type="transmembrane region" description="Helical" evidence="9">
    <location>
        <begin position="69"/>
        <end position="88"/>
    </location>
</feature>
<comment type="subcellular location">
    <subcellularLocation>
        <location evidence="9">Cell inner membrane</location>
        <topology evidence="9">Multi-pass membrane protein</topology>
    </subcellularLocation>
    <subcellularLocation>
        <location evidence="1">Cell membrane</location>
        <topology evidence="1">Multi-pass membrane protein</topology>
    </subcellularLocation>
</comment>
<dbReference type="InterPro" id="IPR013525">
    <property type="entry name" value="ABC2_TM"/>
</dbReference>